<dbReference type="eggNOG" id="COG1073">
    <property type="taxonomic scope" value="Bacteria"/>
</dbReference>
<reference evidence="1 2" key="1">
    <citation type="journal article" date="2011" name="J. Bacteriol.">
        <title>Genome sequence of Chthoniobacter flavus Ellin428, an aerobic heterotrophic soil bacterium.</title>
        <authorList>
            <person name="Kant R."/>
            <person name="van Passel M.W."/>
            <person name="Palva A."/>
            <person name="Lucas S."/>
            <person name="Lapidus A."/>
            <person name="Glavina Del Rio T."/>
            <person name="Dalin E."/>
            <person name="Tice H."/>
            <person name="Bruce D."/>
            <person name="Goodwin L."/>
            <person name="Pitluck S."/>
            <person name="Larimer F.W."/>
            <person name="Land M.L."/>
            <person name="Hauser L."/>
            <person name="Sangwan P."/>
            <person name="de Vos W.M."/>
            <person name="Janssen P.H."/>
            <person name="Smidt H."/>
        </authorList>
    </citation>
    <scope>NUCLEOTIDE SEQUENCE [LARGE SCALE GENOMIC DNA]</scope>
    <source>
        <strain evidence="1 2">Ellin428</strain>
    </source>
</reference>
<organism evidence="1 2">
    <name type="scientific">Chthoniobacter flavus Ellin428</name>
    <dbReference type="NCBI Taxonomy" id="497964"/>
    <lineage>
        <taxon>Bacteria</taxon>
        <taxon>Pseudomonadati</taxon>
        <taxon>Verrucomicrobiota</taxon>
        <taxon>Spartobacteria</taxon>
        <taxon>Chthoniobacterales</taxon>
        <taxon>Chthoniobacteraceae</taxon>
        <taxon>Chthoniobacter</taxon>
    </lineage>
</organism>
<keyword evidence="2" id="KW-1185">Reference proteome</keyword>
<dbReference type="Proteomes" id="UP000005824">
    <property type="component" value="Unassembled WGS sequence"/>
</dbReference>
<gene>
    <name evidence="1" type="ORF">CfE428DRAFT_4239</name>
</gene>
<dbReference type="InParanoid" id="B4D5Q0"/>
<sequence>MAMLIAPRPFMVERGHNDGVGLDEWVGYEFAKVKRGYDKLGVGDRTEIEWFDGPHTIHGVGTFEFLHKQLKF</sequence>
<protein>
    <submittedName>
        <fullName evidence="1">Uncharacterized protein</fullName>
    </submittedName>
</protein>
<dbReference type="AlphaFoldDB" id="B4D5Q0"/>
<name>B4D5Q0_9BACT</name>
<dbReference type="InterPro" id="IPR029058">
    <property type="entry name" value="AB_hydrolase_fold"/>
</dbReference>
<proteinExistence type="predicted"/>
<evidence type="ECO:0000313" key="2">
    <source>
        <dbReference type="Proteomes" id="UP000005824"/>
    </source>
</evidence>
<accession>B4D5Q0</accession>
<dbReference type="STRING" id="497964.CfE428DRAFT_4239"/>
<dbReference type="Gene3D" id="3.40.50.1820">
    <property type="entry name" value="alpha/beta hydrolase"/>
    <property type="match status" value="1"/>
</dbReference>
<comment type="caution">
    <text evidence="1">The sequence shown here is derived from an EMBL/GenBank/DDBJ whole genome shotgun (WGS) entry which is preliminary data.</text>
</comment>
<dbReference type="EMBL" id="ABVL01000014">
    <property type="protein sequence ID" value="EDY18103.1"/>
    <property type="molecule type" value="Genomic_DNA"/>
</dbReference>
<evidence type="ECO:0000313" key="1">
    <source>
        <dbReference type="EMBL" id="EDY18103.1"/>
    </source>
</evidence>